<evidence type="ECO:0000313" key="2">
    <source>
        <dbReference type="EMBL" id="KAL0490140.1"/>
    </source>
</evidence>
<feature type="signal peptide" evidence="1">
    <location>
        <begin position="1"/>
        <end position="19"/>
    </location>
</feature>
<reference evidence="2 3" key="1">
    <citation type="submission" date="2024-03" db="EMBL/GenBank/DDBJ databases">
        <title>The Acrasis kona genome and developmental transcriptomes reveal deep origins of eukaryotic multicellular pathways.</title>
        <authorList>
            <person name="Sheikh S."/>
            <person name="Fu C.-J."/>
            <person name="Brown M.W."/>
            <person name="Baldauf S.L."/>
        </authorList>
    </citation>
    <scope>NUCLEOTIDE SEQUENCE [LARGE SCALE GENOMIC DNA]</scope>
    <source>
        <strain evidence="2 3">ATCC MYA-3509</strain>
    </source>
</reference>
<comment type="caution">
    <text evidence="2">The sequence shown here is derived from an EMBL/GenBank/DDBJ whole genome shotgun (WGS) entry which is preliminary data.</text>
</comment>
<keyword evidence="3" id="KW-1185">Reference proteome</keyword>
<protein>
    <submittedName>
        <fullName evidence="2">WD repeat-containing protein</fullName>
    </submittedName>
</protein>
<gene>
    <name evidence="2" type="ORF">AKO1_009354</name>
</gene>
<evidence type="ECO:0000256" key="1">
    <source>
        <dbReference type="SAM" id="SignalP"/>
    </source>
</evidence>
<feature type="chain" id="PRO_5043363246" evidence="1">
    <location>
        <begin position="20"/>
        <end position="359"/>
    </location>
</feature>
<organism evidence="2 3">
    <name type="scientific">Acrasis kona</name>
    <dbReference type="NCBI Taxonomy" id="1008807"/>
    <lineage>
        <taxon>Eukaryota</taxon>
        <taxon>Discoba</taxon>
        <taxon>Heterolobosea</taxon>
        <taxon>Tetramitia</taxon>
        <taxon>Eutetramitia</taxon>
        <taxon>Acrasidae</taxon>
        <taxon>Acrasis</taxon>
    </lineage>
</organism>
<dbReference type="AlphaFoldDB" id="A0AAW2ZMZ5"/>
<keyword evidence="1" id="KW-0732">Signal</keyword>
<evidence type="ECO:0000313" key="3">
    <source>
        <dbReference type="Proteomes" id="UP001431209"/>
    </source>
</evidence>
<dbReference type="EMBL" id="JAOPGA020001645">
    <property type="protein sequence ID" value="KAL0490140.1"/>
    <property type="molecule type" value="Genomic_DNA"/>
</dbReference>
<proteinExistence type="predicted"/>
<dbReference type="Proteomes" id="UP001431209">
    <property type="component" value="Unassembled WGS sequence"/>
</dbReference>
<dbReference type="SUPFAM" id="SSF63825">
    <property type="entry name" value="YWTD domain"/>
    <property type="match status" value="1"/>
</dbReference>
<sequence>MSYFKKSILLCALVACIMCQLLDQSSEFVVGNGAGLFYRFNPSSRDVRCVDDSGVVVRSINLPFLPNSAALTSVSDVAVISGVQTASGTSVVATVNLASGTITKSITTTTSTKVIAVKDDYIIVANGLCYRRMCLNTLSESSRQICAPMETKLLGLINGYQAAVTTMEQTTRVGVFDIRGFIDASFSNTMKVIPGVCNGTPFLARNAHIYTSTTSGVMHKYAIASNALSVVKSINYGISGPIKVATDVCNNDHVTVVGTNNDSCGVTQVSLSSFSILGTPVNFRTSILGAFNNLNWQSKLFGAVSGSSLLLGGFGNNVCAIGCNRGVVCNGVVTSSNINLSPRLKTCPLINLGMNLASC</sequence>
<name>A0AAW2ZMZ5_9EUKA</name>
<accession>A0AAW2ZMZ5</accession>